<accession>A0A1I6U125</accession>
<evidence type="ECO:0000313" key="4">
    <source>
        <dbReference type="EMBL" id="SFS95094.1"/>
    </source>
</evidence>
<proteinExistence type="predicted"/>
<dbReference type="InterPro" id="IPR032508">
    <property type="entry name" value="FecR_C"/>
</dbReference>
<dbReference type="PIRSF" id="PIRSF018266">
    <property type="entry name" value="FecR"/>
    <property type="match status" value="1"/>
</dbReference>
<dbReference type="EMBL" id="FPAG01000006">
    <property type="protein sequence ID" value="SFS95094.1"/>
    <property type="molecule type" value="Genomic_DNA"/>
</dbReference>
<feature type="transmembrane region" description="Helical" evidence="1">
    <location>
        <begin position="75"/>
        <end position="95"/>
    </location>
</feature>
<dbReference type="PANTHER" id="PTHR30273:SF2">
    <property type="entry name" value="PROTEIN FECR"/>
    <property type="match status" value="1"/>
</dbReference>
<dbReference type="Gene3D" id="3.55.50.30">
    <property type="match status" value="1"/>
</dbReference>
<organism evidence="4 5">
    <name type="scientific">Zhouia amylolytica</name>
    <dbReference type="NCBI Taxonomy" id="376730"/>
    <lineage>
        <taxon>Bacteria</taxon>
        <taxon>Pseudomonadati</taxon>
        <taxon>Bacteroidota</taxon>
        <taxon>Flavobacteriia</taxon>
        <taxon>Flavobacteriales</taxon>
        <taxon>Flavobacteriaceae</taxon>
        <taxon>Zhouia</taxon>
    </lineage>
</organism>
<keyword evidence="1" id="KW-1133">Transmembrane helix</keyword>
<protein>
    <submittedName>
        <fullName evidence="4">FecR family protein</fullName>
    </submittedName>
</protein>
<name>A0A1I6U125_9FLAO</name>
<dbReference type="RefSeq" id="WP_074978909.1">
    <property type="nucleotide sequence ID" value="NZ_FPAG01000006.1"/>
</dbReference>
<evidence type="ECO:0000259" key="3">
    <source>
        <dbReference type="Pfam" id="PF16344"/>
    </source>
</evidence>
<sequence length="304" mass="34771">MNKEHLLAKWLSGEITPDELQALKQLEDLSVYEKIIAKTALFQSPLYNEDVQLESLKKKTGLTNKQPKIKKIKPWKAIAGIAATIAVILTTVLFFNESNTVVIAEKGKKETFNLPDHSIVKLNASSKAEYSKKQWNKRRALKLDGEAFFEVAHGEKFDVITKDGIVSVVGTQFNVKNRENFYEIKCFEGIVRVQYNDLTKLITKGKSFLVINGIVTENEDHLLSNQPDWLQNRSKFSSIPYQMVLKEFERIFNVTISANNVDLNYHFTGEFNHNDINKALKTITLPLQLQYKLKDDKTVVIYAD</sequence>
<dbReference type="Proteomes" id="UP000183209">
    <property type="component" value="Unassembled WGS sequence"/>
</dbReference>
<feature type="domain" description="FecR protein" evidence="2">
    <location>
        <begin position="104"/>
        <end position="192"/>
    </location>
</feature>
<dbReference type="Pfam" id="PF04773">
    <property type="entry name" value="FecR"/>
    <property type="match status" value="1"/>
</dbReference>
<feature type="domain" description="Protein FecR C-terminal" evidence="3">
    <location>
        <begin position="236"/>
        <end position="300"/>
    </location>
</feature>
<evidence type="ECO:0000256" key="1">
    <source>
        <dbReference type="SAM" id="Phobius"/>
    </source>
</evidence>
<keyword evidence="1" id="KW-0472">Membrane</keyword>
<keyword evidence="1" id="KW-0812">Transmembrane</keyword>
<dbReference type="InterPro" id="IPR012373">
    <property type="entry name" value="Ferrdict_sens_TM"/>
</dbReference>
<dbReference type="OrthoDB" id="1097347at2"/>
<dbReference type="AlphaFoldDB" id="A0A1I6U125"/>
<evidence type="ECO:0000313" key="5">
    <source>
        <dbReference type="Proteomes" id="UP000183209"/>
    </source>
</evidence>
<dbReference type="PANTHER" id="PTHR30273">
    <property type="entry name" value="PERIPLASMIC SIGNAL SENSOR AND SIGMA FACTOR ACTIVATOR FECR-RELATED"/>
    <property type="match status" value="1"/>
</dbReference>
<reference evidence="4 5" key="1">
    <citation type="submission" date="2016-10" db="EMBL/GenBank/DDBJ databases">
        <authorList>
            <person name="de Groot N.N."/>
        </authorList>
    </citation>
    <scope>NUCLEOTIDE SEQUENCE [LARGE SCALE GENOMIC DNA]</scope>
    <source>
        <strain evidence="4 5">CGMCC 1.6114</strain>
    </source>
</reference>
<dbReference type="Gene3D" id="2.60.120.1440">
    <property type="match status" value="1"/>
</dbReference>
<gene>
    <name evidence="4" type="ORF">SAMN04487906_2288</name>
</gene>
<dbReference type="Pfam" id="PF16344">
    <property type="entry name" value="FecR_C"/>
    <property type="match status" value="1"/>
</dbReference>
<dbReference type="InterPro" id="IPR006860">
    <property type="entry name" value="FecR"/>
</dbReference>
<dbReference type="GO" id="GO:0016989">
    <property type="term" value="F:sigma factor antagonist activity"/>
    <property type="evidence" value="ECO:0007669"/>
    <property type="project" value="TreeGrafter"/>
</dbReference>
<evidence type="ECO:0000259" key="2">
    <source>
        <dbReference type="Pfam" id="PF04773"/>
    </source>
</evidence>